<dbReference type="Proteomes" id="UP000663868">
    <property type="component" value="Unassembled WGS sequence"/>
</dbReference>
<organism evidence="2 3">
    <name type="scientific">Adineta steineri</name>
    <dbReference type="NCBI Taxonomy" id="433720"/>
    <lineage>
        <taxon>Eukaryota</taxon>
        <taxon>Metazoa</taxon>
        <taxon>Spiralia</taxon>
        <taxon>Gnathifera</taxon>
        <taxon>Rotifera</taxon>
        <taxon>Eurotatoria</taxon>
        <taxon>Bdelloidea</taxon>
        <taxon>Adinetida</taxon>
        <taxon>Adinetidae</taxon>
        <taxon>Adineta</taxon>
    </lineage>
</organism>
<accession>A0A819U164</accession>
<dbReference type="Proteomes" id="UP000663860">
    <property type="component" value="Unassembled WGS sequence"/>
</dbReference>
<name>A0A819U164_9BILA</name>
<comment type="caution">
    <text evidence="2">The sequence shown here is derived from an EMBL/GenBank/DDBJ whole genome shotgun (WGS) entry which is preliminary data.</text>
</comment>
<reference evidence="2" key="1">
    <citation type="submission" date="2021-02" db="EMBL/GenBank/DDBJ databases">
        <authorList>
            <person name="Nowell W R."/>
        </authorList>
    </citation>
    <scope>NUCLEOTIDE SEQUENCE</scope>
</reference>
<proteinExistence type="predicted"/>
<dbReference type="EMBL" id="CAJOBB010004273">
    <property type="protein sequence ID" value="CAF4081967.1"/>
    <property type="molecule type" value="Genomic_DNA"/>
</dbReference>
<gene>
    <name evidence="1" type="ORF">IZO911_LOCUS6217</name>
    <name evidence="2" type="ORF">KXQ929_LOCUS33406</name>
</gene>
<sequence>MKLNRVPTKRLILIALDYMKTKDPPISLGQSSILANLYENNIDVISKSYAVNFSSFYSNNVTNYFI</sequence>
<protein>
    <submittedName>
        <fullName evidence="2">Uncharacterized protein</fullName>
    </submittedName>
</protein>
<evidence type="ECO:0000313" key="1">
    <source>
        <dbReference type="EMBL" id="CAF0787661.1"/>
    </source>
</evidence>
<dbReference type="AlphaFoldDB" id="A0A819U164"/>
<evidence type="ECO:0000313" key="3">
    <source>
        <dbReference type="Proteomes" id="UP000663868"/>
    </source>
</evidence>
<dbReference type="EMBL" id="CAJNOE010000038">
    <property type="protein sequence ID" value="CAF0787661.1"/>
    <property type="molecule type" value="Genomic_DNA"/>
</dbReference>
<evidence type="ECO:0000313" key="2">
    <source>
        <dbReference type="EMBL" id="CAF4081967.1"/>
    </source>
</evidence>